<evidence type="ECO:0000313" key="2">
    <source>
        <dbReference type="Proteomes" id="UP000744032"/>
    </source>
</evidence>
<evidence type="ECO:0000313" key="1">
    <source>
        <dbReference type="EMBL" id="NKQ25323.1"/>
    </source>
</evidence>
<sequence length="197" mass="22100">MTPHSLAFYVDVVTSGTVLGVRPTDRPDQVSAVLGADFAENSLSDHSMWRDYGLVEFAWVRQTPDHPWEGHHFTVQVHRLAHGGGSIVGEAIRERYGRFDRHLPFDKLRRLLAHRGVSLEDVPDANAPAFSLHWQPASQVSVMTLRERERARTRRHGATLVGDVWKISSSVTPEQVAWNRARHGGPRGTPGRTGRFS</sequence>
<comment type="caution">
    <text evidence="1">The sequence shown here is derived from an EMBL/GenBank/DDBJ whole genome shotgun (WGS) entry which is preliminary data.</text>
</comment>
<keyword evidence="2" id="KW-1185">Reference proteome</keyword>
<gene>
    <name evidence="1" type="ORF">HF200_12915</name>
</gene>
<dbReference type="Proteomes" id="UP000744032">
    <property type="component" value="Unassembled WGS sequence"/>
</dbReference>
<evidence type="ECO:0008006" key="3">
    <source>
        <dbReference type="Google" id="ProtNLM"/>
    </source>
</evidence>
<organism evidence="1 2">
    <name type="scientific">Streptomyces galbus</name>
    <dbReference type="NCBI Taxonomy" id="33898"/>
    <lineage>
        <taxon>Bacteria</taxon>
        <taxon>Bacillati</taxon>
        <taxon>Actinomycetota</taxon>
        <taxon>Actinomycetes</taxon>
        <taxon>Kitasatosporales</taxon>
        <taxon>Streptomycetaceae</taxon>
        <taxon>Streptomyces</taxon>
    </lineage>
</organism>
<accession>A0ABX1II42</accession>
<proteinExistence type="predicted"/>
<protein>
    <recommendedName>
        <fullName evidence="3">Transposase</fullName>
    </recommendedName>
</protein>
<name>A0ABX1II42_STRGB</name>
<dbReference type="EMBL" id="JAAXMD010000097">
    <property type="protein sequence ID" value="NKQ25323.1"/>
    <property type="molecule type" value="Genomic_DNA"/>
</dbReference>
<reference evidence="1 2" key="1">
    <citation type="submission" date="2020-04" db="EMBL/GenBank/DDBJ databases">
        <title>Genome sequence of Streptomyces galbus strain I339.</title>
        <authorList>
            <person name="Silva E.A.N."/>
            <person name="Merces M."/>
            <person name="Castelo Branco A.P.O.T."/>
            <person name="Vasconcelos P.C."/>
            <person name="Costa N.P."/>
            <person name="Marinho G.C.S."/>
            <person name="Oliveira C.J.B."/>
            <person name="Araujo D."/>
            <person name="Rodrigues Junior V.S."/>
            <person name="Almeida R."/>
            <person name="Silva Filho U.R."/>
            <person name="Andrade A.S.A."/>
            <person name="Cibulski S.P."/>
        </authorList>
    </citation>
    <scope>NUCLEOTIDE SEQUENCE [LARGE SCALE GENOMIC DNA]</scope>
    <source>
        <strain evidence="1 2">I339</strain>
    </source>
</reference>